<dbReference type="Gramene" id="KMS96590">
    <property type="protein sequence ID" value="KMS96590"/>
    <property type="gene ID" value="BVRB_8g201600"/>
</dbReference>
<name>A0A0J8E0G9_BETVV</name>
<dbReference type="AlphaFoldDB" id="A0A0J8E0G9"/>
<protein>
    <submittedName>
        <fullName evidence="1">Uncharacterized protein</fullName>
    </submittedName>
</protein>
<evidence type="ECO:0000313" key="1">
    <source>
        <dbReference type="EMBL" id="KMS96590.1"/>
    </source>
</evidence>
<sequence>MLNPTRTHKAQPKLSSIILPFYKEKKLWFLVFNQCGTFV</sequence>
<gene>
    <name evidence="1" type="ORF">BVRB_8g201600</name>
</gene>
<organism evidence="1 2">
    <name type="scientific">Beta vulgaris subsp. vulgaris</name>
    <name type="common">Beet</name>
    <dbReference type="NCBI Taxonomy" id="3555"/>
    <lineage>
        <taxon>Eukaryota</taxon>
        <taxon>Viridiplantae</taxon>
        <taxon>Streptophyta</taxon>
        <taxon>Embryophyta</taxon>
        <taxon>Tracheophyta</taxon>
        <taxon>Spermatophyta</taxon>
        <taxon>Magnoliopsida</taxon>
        <taxon>eudicotyledons</taxon>
        <taxon>Gunneridae</taxon>
        <taxon>Pentapetalae</taxon>
        <taxon>Caryophyllales</taxon>
        <taxon>Chenopodiaceae</taxon>
        <taxon>Betoideae</taxon>
        <taxon>Beta</taxon>
    </lineage>
</organism>
<dbReference type="Proteomes" id="UP000035740">
    <property type="component" value="Unassembled WGS sequence"/>
</dbReference>
<dbReference type="EMBL" id="KQ090368">
    <property type="protein sequence ID" value="KMS96590.1"/>
    <property type="molecule type" value="Genomic_DNA"/>
</dbReference>
<reference evidence="1 2" key="1">
    <citation type="journal article" date="2014" name="Nature">
        <title>The genome of the recently domesticated crop plant sugar beet (Beta vulgaris).</title>
        <authorList>
            <person name="Dohm J.C."/>
            <person name="Minoche A.E."/>
            <person name="Holtgrawe D."/>
            <person name="Capella-Gutierrez S."/>
            <person name="Zakrzewski F."/>
            <person name="Tafer H."/>
            <person name="Rupp O."/>
            <person name="Sorensen T.R."/>
            <person name="Stracke R."/>
            <person name="Reinhardt R."/>
            <person name="Goesmann A."/>
            <person name="Kraft T."/>
            <person name="Schulz B."/>
            <person name="Stadler P.F."/>
            <person name="Schmidt T."/>
            <person name="Gabaldon T."/>
            <person name="Lehrach H."/>
            <person name="Weisshaar B."/>
            <person name="Himmelbauer H."/>
        </authorList>
    </citation>
    <scope>NUCLEOTIDE SEQUENCE [LARGE SCALE GENOMIC DNA]</scope>
    <source>
        <tissue evidence="1">Taproot</tissue>
    </source>
</reference>
<proteinExistence type="predicted"/>
<keyword evidence="2" id="KW-1185">Reference proteome</keyword>
<accession>A0A0J8E0G9</accession>
<evidence type="ECO:0000313" key="2">
    <source>
        <dbReference type="Proteomes" id="UP000035740"/>
    </source>
</evidence>